<feature type="domain" description="G-patch" evidence="2">
    <location>
        <begin position="84"/>
        <end position="132"/>
    </location>
</feature>
<dbReference type="Pfam" id="PF01585">
    <property type="entry name" value="G-patch"/>
    <property type="match status" value="1"/>
</dbReference>
<organism evidence="3 4">
    <name type="scientific">Stereocaulon virgatum</name>
    <dbReference type="NCBI Taxonomy" id="373712"/>
    <lineage>
        <taxon>Eukaryota</taxon>
        <taxon>Fungi</taxon>
        <taxon>Dikarya</taxon>
        <taxon>Ascomycota</taxon>
        <taxon>Pezizomycotina</taxon>
        <taxon>Lecanoromycetes</taxon>
        <taxon>OSLEUM clade</taxon>
        <taxon>Lecanoromycetidae</taxon>
        <taxon>Lecanorales</taxon>
        <taxon>Lecanorineae</taxon>
        <taxon>Stereocaulaceae</taxon>
        <taxon>Stereocaulon</taxon>
    </lineage>
</organism>
<dbReference type="InterPro" id="IPR025239">
    <property type="entry name" value="DUF4187"/>
</dbReference>
<feature type="region of interest" description="Disordered" evidence="1">
    <location>
        <begin position="1"/>
        <end position="39"/>
    </location>
</feature>
<evidence type="ECO:0000256" key="1">
    <source>
        <dbReference type="SAM" id="MobiDB-lite"/>
    </source>
</evidence>
<dbReference type="PANTHER" id="PTHR21032:SF0">
    <property type="entry name" value="G PATCH DOMAIN-CONTAINING PROTEIN 11"/>
    <property type="match status" value="1"/>
</dbReference>
<name>A0ABR3ZWR7_9LECA</name>
<keyword evidence="4" id="KW-1185">Reference proteome</keyword>
<dbReference type="Pfam" id="PF13821">
    <property type="entry name" value="DUF4187"/>
    <property type="match status" value="1"/>
</dbReference>
<gene>
    <name evidence="3" type="ORF">N7G274_009861</name>
</gene>
<feature type="compositionally biased region" description="Basic and acidic residues" evidence="1">
    <location>
        <begin position="51"/>
        <end position="68"/>
    </location>
</feature>
<dbReference type="SMART" id="SM00443">
    <property type="entry name" value="G_patch"/>
    <property type="match status" value="1"/>
</dbReference>
<sequence>MTRAATSPLPSALKSALDDNHEEDDYMSMTIAEPTKPIEKETYTARRIRKQREVEARSRPKSKAELAAAAERERDIALSTALPSTSKGFQMMAKLGFKPGSALGATTNPHARTELLGVVVKEDRGGVGMENEKKRKFREEAAAVAGLEKKQKAEEGDYRERVAREREEKRIEGLCWGATRVLEGLEAPGEGANVPVRKVNVLWRGLVKEREENEKERRARYDLLQSLSKNASYADEDEQDRQALGREEEVVDEEDEELDAFKALEGKEKLRRLVEYLREKHFYCFWCKCKYEDESMEGCPGVDEDDHD</sequence>
<dbReference type="SMART" id="SM01173">
    <property type="entry name" value="DUF4187"/>
    <property type="match status" value="1"/>
</dbReference>
<comment type="caution">
    <text evidence="3">The sequence shown here is derived from an EMBL/GenBank/DDBJ whole genome shotgun (WGS) entry which is preliminary data.</text>
</comment>
<dbReference type="EMBL" id="JBEFKJ010000041">
    <property type="protein sequence ID" value="KAL2037376.1"/>
    <property type="molecule type" value="Genomic_DNA"/>
</dbReference>
<dbReference type="Proteomes" id="UP001590950">
    <property type="component" value="Unassembled WGS sequence"/>
</dbReference>
<feature type="region of interest" description="Disordered" evidence="1">
    <location>
        <begin position="49"/>
        <end position="68"/>
    </location>
</feature>
<reference evidence="3 4" key="1">
    <citation type="submission" date="2024-09" db="EMBL/GenBank/DDBJ databases">
        <title>Rethinking Asexuality: The Enigmatic Case of Functional Sexual Genes in Lepraria (Stereocaulaceae).</title>
        <authorList>
            <person name="Doellman M."/>
            <person name="Sun Y."/>
            <person name="Barcenas-Pena A."/>
            <person name="Lumbsch H.T."/>
            <person name="Grewe F."/>
        </authorList>
    </citation>
    <scope>NUCLEOTIDE SEQUENCE [LARGE SCALE GENOMIC DNA]</scope>
    <source>
        <strain evidence="3 4">Mercado 3170</strain>
    </source>
</reference>
<protein>
    <recommendedName>
        <fullName evidence="2">G-patch domain-containing protein</fullName>
    </recommendedName>
</protein>
<evidence type="ECO:0000313" key="3">
    <source>
        <dbReference type="EMBL" id="KAL2037376.1"/>
    </source>
</evidence>
<dbReference type="InterPro" id="IPR000467">
    <property type="entry name" value="G_patch_dom"/>
</dbReference>
<evidence type="ECO:0000313" key="4">
    <source>
        <dbReference type="Proteomes" id="UP001590950"/>
    </source>
</evidence>
<evidence type="ECO:0000259" key="2">
    <source>
        <dbReference type="PROSITE" id="PS50174"/>
    </source>
</evidence>
<accession>A0ABR3ZWR7</accession>
<dbReference type="InterPro" id="IPR039249">
    <property type="entry name" value="GPATCH11"/>
</dbReference>
<dbReference type="PANTHER" id="PTHR21032">
    <property type="entry name" value="G PATCH DOMAIN-CONTAINING PROTEIN 11"/>
    <property type="match status" value="1"/>
</dbReference>
<dbReference type="PROSITE" id="PS50174">
    <property type="entry name" value="G_PATCH"/>
    <property type="match status" value="1"/>
</dbReference>
<proteinExistence type="predicted"/>